<dbReference type="GeneID" id="5854122"/>
<dbReference type="Pfam" id="PF12505">
    <property type="entry name" value="DUF3712"/>
    <property type="match status" value="5"/>
</dbReference>
<dbReference type="KEGG" id="mgl:MGL_2801"/>
<proteinExistence type="predicted"/>
<dbReference type="GO" id="GO:0000329">
    <property type="term" value="C:fungal-type vacuole membrane"/>
    <property type="evidence" value="ECO:0007669"/>
    <property type="project" value="InterPro"/>
</dbReference>
<accession>A8Q5P3</accession>
<dbReference type="Proteomes" id="UP000008837">
    <property type="component" value="Unassembled WGS sequence"/>
</dbReference>
<dbReference type="PANTHER" id="PTHR35895:SF1">
    <property type="entry name" value="LIPID-BINDING SERUM GLYCOPROTEIN C-TERMINAL DOMAIN-CONTAINING PROTEIN"/>
    <property type="match status" value="1"/>
</dbReference>
<evidence type="ECO:0000256" key="2">
    <source>
        <dbReference type="SAM" id="Phobius"/>
    </source>
</evidence>
<feature type="transmembrane region" description="Helical" evidence="2">
    <location>
        <begin position="57"/>
        <end position="82"/>
    </location>
</feature>
<dbReference type="VEuPathDB" id="FungiDB:MGL_2801"/>
<protein>
    <submittedName>
        <fullName evidence="3">Uncharacterized protein</fullName>
    </submittedName>
</protein>
<keyword evidence="2" id="KW-1133">Transmembrane helix</keyword>
<dbReference type="EMBL" id="AAYY01000010">
    <property type="protein sequence ID" value="EDP42601.1"/>
    <property type="molecule type" value="Genomic_DNA"/>
</dbReference>
<dbReference type="STRING" id="425265.A8Q5P3"/>
<evidence type="ECO:0000313" key="3">
    <source>
        <dbReference type="EMBL" id="EDP42601.1"/>
    </source>
</evidence>
<feature type="region of interest" description="Disordered" evidence="1">
    <location>
        <begin position="2437"/>
        <end position="2547"/>
    </location>
</feature>
<dbReference type="InterPro" id="IPR046368">
    <property type="entry name" value="Tag1"/>
</dbReference>
<dbReference type="OMA" id="FAFPVDI"/>
<keyword evidence="2" id="KW-0472">Membrane</keyword>
<evidence type="ECO:0000256" key="1">
    <source>
        <dbReference type="SAM" id="MobiDB-lite"/>
    </source>
</evidence>
<comment type="caution">
    <text evidence="3">The sequence shown here is derived from an EMBL/GenBank/DDBJ whole genome shotgun (WGS) entry which is preliminary data.</text>
</comment>
<dbReference type="PANTHER" id="PTHR35895">
    <property type="entry name" value="CHROMOSOME 16, WHOLE GENOME SHOTGUN SEQUENCE"/>
    <property type="match status" value="1"/>
</dbReference>
<dbReference type="OrthoDB" id="10039566at2759"/>
<gene>
    <name evidence="3" type="ORF">MGL_2801</name>
</gene>
<dbReference type="RefSeq" id="XP_001729815.1">
    <property type="nucleotide sequence ID" value="XM_001729763.1"/>
</dbReference>
<feature type="compositionally biased region" description="Polar residues" evidence="1">
    <location>
        <begin position="778"/>
        <end position="793"/>
    </location>
</feature>
<sequence>MEKESWDGGFRRRLPAYDAGVGGASSPAGHMHQPGKPIGFLAARNTPYAKKVLSKRLLLFTLFGLPLIIIFNLFLICIPILWGVANHTLAVSVMHIYAANITQPSDQGFVLTMEGQVKKAGVFPAQLYFREPVYVTWNTVPTTDQPMRELTLGHFPLERIGVAAGHGRLKQLTMFNITDLAGFTEFTKYMIGTKEFTWRLTCNNVHIEAFNFLPTFKNLKLTKDVIFNGMDNFENVKIIDFKLPGADPQGGITFEALTQLENPSPFGIQLGILNLDLFAYDQLLGPGMSSMLNVTPGVNYVTLRGRLLPQTNNQSALSILGNIFTQYINYEITPTVAVGRNVTLPDGNGASWLAEGIKVLRINVPFQAPEPIHPIKSILIKRFNLTYGPHSNAYGPDASSDALSAELALPFGFPLRVISTTNEITIVDEKNNKPITTVNGVKSPAETDLNVVSTDQTEGTIYLTLNPSSMSLPEQSDEARREFEMFQKEFTFTKEDIKLFNGSSRSLSETPVGTVLLNGIKFSVESGLLGLQGLNQYPTLILGVDVVGGTRANINLNVNTSIYNPSNVNLGVGDTTLLMVYEIVVGSVTIPNMRLNIGNNTLQAMSKFNPNAGPQGLDMLNRYISGLDTHLNISGYEDSTHIASLKPAFSAVRVNTTLPGLKTKLVQSASLKVLESTGITDDVAQTQVSLDNPFTSPISITHIVSNVTSHGLFLASLDTDTQYDASGKGISKSPLMNLHINLFPPDLFALVRRYALNAGESVEQLDGIMKIGGYTYSETTDANTQPTGSSGNQRRYIEDKETGPETLEERERALVKRKQNMYTNFNIANFVDKAFTKAAVDLDIVSTASIGDYETKLSFVQSDVKLETDDSLHLLLPVLAKPIVQKIVDGAVLVVKRVTILNPQQKSFITRLIGSITNSGPFDATISFPDGLQVSWNNKVLGQIKMPDIKLEADEGAQLNLSADFAVADVDALTEFTKFLVTEPSFIWTIQGQNLAITALGITVKGVSISKNVILTGLNGLKNDVKVLDYDLPSNDPAGGIHLMAQSQVVNPAQVGIELSRFGISIWSNGTNLGPAYAQRQFTLAPLSETYLPLEGRLVHQSSDKDLKVLSQIFTDVVHGKEVPVEIHGEYAGPSDVTWLNAGIKALKVSAVLPAKHFNVIKGIDINQMTLMFTKQSAWAPLASTNNTVAPFYLPFGFPIDINRAGGRFIEQYQGADNAALNVPYSPAYTQVQARIMTLQFKNVKFAAFSNGHGKFSQFIADATKQSCVKFVLHGAANAKAETAAGYVTVSDIPFHVSTSLLGLQNLNARPAYVEDLDVAHGYPKYLLVTINAFLYNPSHLTVGTGDVSFNLFFQNHLIGSANINDLVIHPGLNKVPTNVHYSPQGAANTRAGQTMLENYVQGISSTTYIRGSKGTTDIASLKQALSGIELRVTIPPLKKLLITEDQLVIPKDIAQTSIAQAKFQLANPFTASINLLKVKAKASYKGIYLGVIDADLHKNPIRAPGHKTITSRMLPLKMDLEPKHLIRFIEQAASDTGTDLGPLTSEFNKVMAMRSTKTTIQPYPDSNPPNCHSGRQFDVFGAVFSLLKGLKVTLDIQSTVKLDDYQTNLNFKQEPVPTDTDDTALYLIGPVGAPIVQNIVDQAQLTFKAATASRLTNDGFHVALDGSLVNTGPFDAVIEFPEGVSVDWNGKDIAKVYLPPVCAYANEGVPNYKTQGELKITDQSGFTEFTKYILHNKQFKWTIHTNKLRVRALNIVFSDVKISKDVSFDAFNNLPGVAITSFDIPGETSNALKIVTGTTIPSPASLSIDLETANFKIFFMNRYQGPIHASNLFLKGHATTSAQLNGFITHKSGSTDTNVTGELFSGYLQAKNQTLSIQGDSVVTKENGNKPVTWLSNAFKTLTLKVILPGKIYDIVKSVKIIDLFVTMMNQRDTWAPLTGSNLTLATFANPFHFTLKPLKAGFSSVLVYNNKDAAILQVSLTRASAGTSHGPQEIQPLALSFNNRRLQAQDHDAFASMLSAIILTSRVDFIFKGSVNIVAQMVIGDIPINGIPFKNIHSSLAGFDDLTGFLKLKRVYPESSTPQYLDNRLFCTVFNPSNITIKTTGLSLPLFYKGTYFGRALLNDKTLIPGESNIDAIARYQPNIANDTVALEVIQKYLEPVEHQPEEIPYNFSVNIHGISNANPPLSPFASFNPGLERLTVDTSVSGIGTRALELVDAYIDILKLFAGPGFRPFVPLLLHFKDDLPMPLQFYSILDESYIADESHDQLPLIMFDTKNLKDCYIPAAKAPKVDPGRKICGFFSNSLLARGLLNSLEVIGKKIETFNQLVAQIGGKNGFTLPAVKFNEYYVPITIVLSIGDTVLFNITTATELIDHIGDAFKKLNKGQKGQVAQGMKGLDLDQIGKLVENGFKDMVCILEEFLPLDFLDLAGCKKKSTSSSSSSSGSVSKTFIGSQSGSNSGSYPGRSSKAQASPSNAASTAGPSSGAGNNNKNTNANTNRNKNNNDNNSNNSNNNNNDNNSDRAGGSGAQTSSKSHNGGLFGGLFG</sequence>
<feature type="compositionally biased region" description="Basic and acidic residues" evidence="1">
    <location>
        <begin position="795"/>
        <end position="806"/>
    </location>
</feature>
<evidence type="ECO:0000313" key="4">
    <source>
        <dbReference type="Proteomes" id="UP000008837"/>
    </source>
</evidence>
<dbReference type="InterPro" id="IPR022185">
    <property type="entry name" value="DUF3712"/>
</dbReference>
<organism evidence="3 4">
    <name type="scientific">Malassezia globosa (strain ATCC MYA-4612 / CBS 7966)</name>
    <name type="common">Dandruff-associated fungus</name>
    <dbReference type="NCBI Taxonomy" id="425265"/>
    <lineage>
        <taxon>Eukaryota</taxon>
        <taxon>Fungi</taxon>
        <taxon>Dikarya</taxon>
        <taxon>Basidiomycota</taxon>
        <taxon>Ustilaginomycotina</taxon>
        <taxon>Malasseziomycetes</taxon>
        <taxon>Malasseziales</taxon>
        <taxon>Malasseziaceae</taxon>
        <taxon>Malassezia</taxon>
    </lineage>
</organism>
<reference evidence="3 4" key="1">
    <citation type="journal article" date="2007" name="Proc. Natl. Acad. Sci. U.S.A.">
        <title>Dandruff-associated Malassezia genomes reveal convergent and divergent virulence traits shared with plant and human fungal pathogens.</title>
        <authorList>
            <person name="Xu J."/>
            <person name="Saunders C.W."/>
            <person name="Hu P."/>
            <person name="Grant R.A."/>
            <person name="Boekhout T."/>
            <person name="Kuramae E.E."/>
            <person name="Kronstad J.W."/>
            <person name="Deangelis Y.M."/>
            <person name="Reeder N.L."/>
            <person name="Johnstone K.R."/>
            <person name="Leland M."/>
            <person name="Fieno A.M."/>
            <person name="Begley W.M."/>
            <person name="Sun Y."/>
            <person name="Lacey M.P."/>
            <person name="Chaudhary T."/>
            <person name="Keough T."/>
            <person name="Chu L."/>
            <person name="Sears R."/>
            <person name="Yuan B."/>
            <person name="Dawson T.L.Jr."/>
        </authorList>
    </citation>
    <scope>NUCLEOTIDE SEQUENCE [LARGE SCALE GENOMIC DNA]</scope>
    <source>
        <strain evidence="4">ATCC MYA-4612 / CBS 7966</strain>
    </source>
</reference>
<keyword evidence="4" id="KW-1185">Reference proteome</keyword>
<feature type="compositionally biased region" description="Low complexity" evidence="1">
    <location>
        <begin position="2438"/>
        <end position="2450"/>
    </location>
</feature>
<feature type="region of interest" description="Disordered" evidence="1">
    <location>
        <begin position="778"/>
        <end position="806"/>
    </location>
</feature>
<dbReference type="InParanoid" id="A8Q5P3"/>
<feature type="compositionally biased region" description="Low complexity" evidence="1">
    <location>
        <begin position="2473"/>
        <end position="2525"/>
    </location>
</feature>
<keyword evidence="2" id="KW-0812">Transmembrane</keyword>
<feature type="compositionally biased region" description="Polar residues" evidence="1">
    <location>
        <begin position="2452"/>
        <end position="2463"/>
    </location>
</feature>
<name>A8Q5P3_MALGO</name>